<proteinExistence type="predicted"/>
<feature type="chain" id="PRO_5013188762" description="Surface lipoprotein assembly modifier C-terminal domain-containing protein" evidence="1">
    <location>
        <begin position="28"/>
        <end position="451"/>
    </location>
</feature>
<name>A0A222FNZ8_9GAMM</name>
<gene>
    <name evidence="3" type="ORF">CHH28_19590</name>
</gene>
<dbReference type="KEGG" id="bsan:CHH28_19590"/>
<reference evidence="3 4" key="1">
    <citation type="submission" date="2017-07" db="EMBL/GenBank/DDBJ databases">
        <title>Annotated genome sequence of Bacterioplanes sanyensis isolated from Red Sea.</title>
        <authorList>
            <person name="Rehman Z.U."/>
        </authorList>
    </citation>
    <scope>NUCLEOTIDE SEQUENCE [LARGE SCALE GENOMIC DNA]</scope>
    <source>
        <strain evidence="3 4">NV9</strain>
    </source>
</reference>
<organism evidence="3 4">
    <name type="scientific">Bacterioplanes sanyensis</name>
    <dbReference type="NCBI Taxonomy" id="1249553"/>
    <lineage>
        <taxon>Bacteria</taxon>
        <taxon>Pseudomonadati</taxon>
        <taxon>Pseudomonadota</taxon>
        <taxon>Gammaproteobacteria</taxon>
        <taxon>Oceanospirillales</taxon>
        <taxon>Oceanospirillaceae</taxon>
        <taxon>Bacterioplanes</taxon>
    </lineage>
</organism>
<dbReference type="Gene3D" id="1.25.40.10">
    <property type="entry name" value="Tetratricopeptide repeat domain"/>
    <property type="match status" value="1"/>
</dbReference>
<evidence type="ECO:0000313" key="3">
    <source>
        <dbReference type="EMBL" id="ASP40737.1"/>
    </source>
</evidence>
<protein>
    <recommendedName>
        <fullName evidence="2">Surface lipoprotein assembly modifier C-terminal domain-containing protein</fullName>
    </recommendedName>
</protein>
<dbReference type="Proteomes" id="UP000202440">
    <property type="component" value="Chromosome"/>
</dbReference>
<feature type="domain" description="Surface lipoprotein assembly modifier C-terminal" evidence="2">
    <location>
        <begin position="161"/>
        <end position="316"/>
    </location>
</feature>
<dbReference type="RefSeq" id="WP_094061897.1">
    <property type="nucleotide sequence ID" value="NZ_CP022530.1"/>
</dbReference>
<keyword evidence="1" id="KW-0732">Signal</keyword>
<dbReference type="InterPro" id="IPR007655">
    <property type="entry name" value="Slam_C"/>
</dbReference>
<accession>A0A222FNZ8</accession>
<dbReference type="Pfam" id="PF14559">
    <property type="entry name" value="TPR_19"/>
    <property type="match status" value="1"/>
</dbReference>
<dbReference type="EMBL" id="CP022530">
    <property type="protein sequence ID" value="ASP40737.1"/>
    <property type="molecule type" value="Genomic_DNA"/>
</dbReference>
<evidence type="ECO:0000256" key="1">
    <source>
        <dbReference type="SAM" id="SignalP"/>
    </source>
</evidence>
<dbReference type="Pfam" id="PF04575">
    <property type="entry name" value="SlipAM"/>
    <property type="match status" value="1"/>
</dbReference>
<feature type="signal peptide" evidence="1">
    <location>
        <begin position="1"/>
        <end position="27"/>
    </location>
</feature>
<sequence length="451" mass="51417">MKRGLFPTTRKAVMVALAWCLGMTASADESNDPQQQADPLLVLRSAVEQGQYQHAYAVAQQQLLAYEGDPAFDFYYGFSAAQTGHYQEALFVFERLISAYPDVIRYRLELARAHFYLDNLDGAEREFRRALDSQPPERVVSTVEQFLNRIERRREQNQPQWQAGVSISAGYDSNINAATDEDRIQLLDGQLTAILSEDQRASDSGFYQLRGHAQYLYPLSQRSGIDVRFGASRKDNGLNNDYDLNSAYADVGWRVMRGSHSFGVSGQYRQYHLGGESYQDEIGAEGEWLTAFSERWAWTTTAGLKQQNNQRNSALNLLQGELEFGVNYSHQRFMQQLRGSIRTDIGDDDSLARDSFSASWSFQYAISRQAQWYGMALYQHQQYQNPLSDKNVFAPGVTREEDLTQFALGYSRQLLPTMSMFFQLSLVESSSNVEVYEYQRSLFETGIALSF</sequence>
<dbReference type="InterPro" id="IPR011990">
    <property type="entry name" value="TPR-like_helical_dom_sf"/>
</dbReference>
<dbReference type="OrthoDB" id="6116449at2"/>
<dbReference type="SUPFAM" id="SSF48452">
    <property type="entry name" value="TPR-like"/>
    <property type="match status" value="1"/>
</dbReference>
<evidence type="ECO:0000313" key="4">
    <source>
        <dbReference type="Proteomes" id="UP000202440"/>
    </source>
</evidence>
<dbReference type="AlphaFoldDB" id="A0A222FNZ8"/>
<evidence type="ECO:0000259" key="2">
    <source>
        <dbReference type="Pfam" id="PF04575"/>
    </source>
</evidence>
<keyword evidence="4" id="KW-1185">Reference proteome</keyword>